<reference evidence="2 3" key="1">
    <citation type="submission" date="2019-10" db="EMBL/GenBank/DDBJ databases">
        <title>Extracellular Electron Transfer in a Candidatus Methanoperedens spp. Enrichment Culture.</title>
        <authorList>
            <person name="Berger S."/>
            <person name="Rangel Shaw D."/>
            <person name="Berben T."/>
            <person name="In 'T Zandt M."/>
            <person name="Frank J."/>
            <person name="Reimann J."/>
            <person name="Jetten M.S.M."/>
            <person name="Welte C.U."/>
        </authorList>
    </citation>
    <scope>NUCLEOTIDE SEQUENCE [LARGE SCALE GENOMIC DNA]</scope>
    <source>
        <strain evidence="2">SB12</strain>
    </source>
</reference>
<evidence type="ECO:0000313" key="2">
    <source>
        <dbReference type="EMBL" id="KAB2931586.1"/>
    </source>
</evidence>
<evidence type="ECO:0000256" key="1">
    <source>
        <dbReference type="SAM" id="Phobius"/>
    </source>
</evidence>
<dbReference type="AlphaFoldDB" id="A0A833H086"/>
<evidence type="ECO:0008006" key="4">
    <source>
        <dbReference type="Google" id="ProtNLM"/>
    </source>
</evidence>
<evidence type="ECO:0000313" key="3">
    <source>
        <dbReference type="Proteomes" id="UP000460298"/>
    </source>
</evidence>
<accession>A0A833H086</accession>
<dbReference type="Proteomes" id="UP000460298">
    <property type="component" value="Unassembled WGS sequence"/>
</dbReference>
<dbReference type="EMBL" id="WBUI01000013">
    <property type="protein sequence ID" value="KAB2931586.1"/>
    <property type="molecule type" value="Genomic_DNA"/>
</dbReference>
<protein>
    <recommendedName>
        <fullName evidence="4">PilZ domain-containing protein</fullName>
    </recommendedName>
</protein>
<proteinExistence type="predicted"/>
<feature type="transmembrane region" description="Helical" evidence="1">
    <location>
        <begin position="15"/>
        <end position="35"/>
    </location>
</feature>
<comment type="caution">
    <text evidence="2">The sequence shown here is derived from an EMBL/GenBank/DDBJ whole genome shotgun (WGS) entry which is preliminary data.</text>
</comment>
<sequence>MVLQLFYEWPVYSKFWFFMSILLLVGLALAAYLYALRRNRQERLWLKFVGRSLQQGMTYAELEALKPLYSEMYTIGLGNVILNPVGFRPHLLRYLSEHQRDQKEVRRDVHIFRKLAFTKHTDELLEGKELDLMEPVSMETLHGEVACFCQIEKVRPDTLDLRIKGKLQPEFTPGVLVQLYFYRPASGGYLLRAKIENIFEKTITLHTSYQFVHAEERHFMADISMKAALCINMVPLIRLKSLPSREKTEPVQHEPVQWKHLDPHLGQFPAETVRISDRGIVLYVDETKSPRIDKNFLNQAYHINVDFIDGEPLEAIGHLLGMGRRGYYLFRFGELLPEARARVNKAVRENNPQKERLA</sequence>
<name>A0A833H086_9LEPT</name>
<keyword evidence="1" id="KW-0812">Transmembrane</keyword>
<dbReference type="RefSeq" id="WP_002774682.1">
    <property type="nucleotide sequence ID" value="NZ_JQDG01000012.1"/>
</dbReference>
<keyword evidence="1" id="KW-0472">Membrane</keyword>
<gene>
    <name evidence="2" type="ORF">F9K24_13395</name>
</gene>
<keyword evidence="1" id="KW-1133">Transmembrane helix</keyword>
<dbReference type="OrthoDB" id="316321at2"/>
<organism evidence="2 3">
    <name type="scientific">Leptonema illini</name>
    <dbReference type="NCBI Taxonomy" id="183"/>
    <lineage>
        <taxon>Bacteria</taxon>
        <taxon>Pseudomonadati</taxon>
        <taxon>Spirochaetota</taxon>
        <taxon>Spirochaetia</taxon>
        <taxon>Leptospirales</taxon>
        <taxon>Leptospiraceae</taxon>
        <taxon>Leptonema</taxon>
    </lineage>
</organism>